<dbReference type="SUPFAM" id="SSF53474">
    <property type="entry name" value="alpha/beta-Hydrolases"/>
    <property type="match status" value="1"/>
</dbReference>
<dbReference type="InterPro" id="IPR029058">
    <property type="entry name" value="AB_hydrolase_fold"/>
</dbReference>
<dbReference type="InterPro" id="IPR050300">
    <property type="entry name" value="GDXG_lipolytic_enzyme"/>
</dbReference>
<keyword evidence="4" id="KW-1185">Reference proteome</keyword>
<dbReference type="PANTHER" id="PTHR48081">
    <property type="entry name" value="AB HYDROLASE SUPERFAMILY PROTEIN C4A8.06C"/>
    <property type="match status" value="1"/>
</dbReference>
<dbReference type="InterPro" id="IPR013094">
    <property type="entry name" value="AB_hydrolase_3"/>
</dbReference>
<feature type="domain" description="Alpha/beta hydrolase fold-3" evidence="2">
    <location>
        <begin position="78"/>
        <end position="280"/>
    </location>
</feature>
<dbReference type="KEGG" id="asz:ASN_2469"/>
<gene>
    <name evidence="3" type="ORF">ASN_2469</name>
</gene>
<dbReference type="Pfam" id="PF07859">
    <property type="entry name" value="Abhydrolase_3"/>
    <property type="match status" value="1"/>
</dbReference>
<dbReference type="EMBL" id="LN606600">
    <property type="protein sequence ID" value="CEF41759.1"/>
    <property type="molecule type" value="Genomic_DNA"/>
</dbReference>
<keyword evidence="1 3" id="KW-0378">Hydrolase</keyword>
<dbReference type="AlphaFoldDB" id="A0A0U5EW30"/>
<accession>A0A0U5EW30</accession>
<evidence type="ECO:0000259" key="2">
    <source>
        <dbReference type="Pfam" id="PF07859"/>
    </source>
</evidence>
<dbReference type="GO" id="GO:0016787">
    <property type="term" value="F:hydrolase activity"/>
    <property type="evidence" value="ECO:0007669"/>
    <property type="project" value="UniProtKB-KW"/>
</dbReference>
<name>A0A0U5EW30_9PROT</name>
<dbReference type="GeneID" id="34783484"/>
<dbReference type="PATRIC" id="fig|446692.3.peg.2572"/>
<sequence length="309" mass="32942">MAIIEHSLHPADRAEMEKMRAYLAQQPKLTISPETKGIYDAFMASILPAVGVTFEQEVIGDIPGWWCKPGSAEPEAAIIHFHGGAYVVGSAEAYRPFVSHIAAGTGMAVFIPDYALAPERPFPAAFHDAGAVLDGLHRQGFRKLALTGDSAGGGLALALAQDAARNKTQEGPSIQRVVAMSPWTDLTLTAPSLASHADIDPVLTCEVLAGAAELYAGASIDRRDPRLSPLFGVMSGMPPVMIHIGTDEILFDDAVNYDTAAQRQGATIETHVWSGMTHVFPANIAMFHAAREAMNLSSAFLRSGLRSQP</sequence>
<proteinExistence type="predicted"/>
<organism evidence="3 4">
    <name type="scientific">Acetobacter senegalensis</name>
    <dbReference type="NCBI Taxonomy" id="446692"/>
    <lineage>
        <taxon>Bacteria</taxon>
        <taxon>Pseudomonadati</taxon>
        <taxon>Pseudomonadota</taxon>
        <taxon>Alphaproteobacteria</taxon>
        <taxon>Acetobacterales</taxon>
        <taxon>Acetobacteraceae</taxon>
        <taxon>Acetobacter</taxon>
    </lineage>
</organism>
<evidence type="ECO:0000313" key="3">
    <source>
        <dbReference type="EMBL" id="CEF41759.1"/>
    </source>
</evidence>
<dbReference type="RefSeq" id="WP_058988221.1">
    <property type="nucleotide sequence ID" value="NZ_LN606600.1"/>
</dbReference>
<reference evidence="4" key="1">
    <citation type="submission" date="2014-09" db="EMBL/GenBank/DDBJ databases">
        <authorList>
            <person name="Illeghems K.G."/>
        </authorList>
    </citation>
    <scope>NUCLEOTIDE SEQUENCE [LARGE SCALE GENOMIC DNA]</scope>
    <source>
        <strain evidence="4">108B</strain>
    </source>
</reference>
<dbReference type="Gene3D" id="3.40.50.1820">
    <property type="entry name" value="alpha/beta hydrolase"/>
    <property type="match status" value="1"/>
</dbReference>
<evidence type="ECO:0000313" key="4">
    <source>
        <dbReference type="Proteomes" id="UP000056109"/>
    </source>
</evidence>
<protein>
    <submittedName>
        <fullName evidence="3">Esterase / lipase</fullName>
        <ecNumber evidence="3">3.1.1.-</ecNumber>
    </submittedName>
</protein>
<dbReference type="EC" id="3.1.1.-" evidence="3"/>
<evidence type="ECO:0000256" key="1">
    <source>
        <dbReference type="ARBA" id="ARBA00022801"/>
    </source>
</evidence>
<dbReference type="PANTHER" id="PTHR48081:SF8">
    <property type="entry name" value="ALPHA_BETA HYDROLASE FOLD-3 DOMAIN-CONTAINING PROTEIN-RELATED"/>
    <property type="match status" value="1"/>
</dbReference>
<dbReference type="Proteomes" id="UP000056109">
    <property type="component" value="Chromosome I"/>
</dbReference>